<dbReference type="InterPro" id="IPR013149">
    <property type="entry name" value="ADH-like_C"/>
</dbReference>
<dbReference type="PANTHER" id="PTHR43205">
    <property type="entry name" value="PROSTAGLANDIN REDUCTASE"/>
    <property type="match status" value="1"/>
</dbReference>
<protein>
    <submittedName>
        <fullName evidence="3">NADP-dependent oxidoreductase</fullName>
    </submittedName>
</protein>
<proteinExistence type="predicted"/>
<dbReference type="PANTHER" id="PTHR43205:SF7">
    <property type="entry name" value="PROSTAGLANDIN REDUCTASE 1"/>
    <property type="match status" value="1"/>
</dbReference>
<dbReference type="Gene3D" id="3.90.180.10">
    <property type="entry name" value="Medium-chain alcohol dehydrogenases, catalytic domain"/>
    <property type="match status" value="1"/>
</dbReference>
<dbReference type="CDD" id="cd05288">
    <property type="entry name" value="PGDH"/>
    <property type="match status" value="1"/>
</dbReference>
<dbReference type="SUPFAM" id="SSF51735">
    <property type="entry name" value="NAD(P)-binding Rossmann-fold domains"/>
    <property type="match status" value="1"/>
</dbReference>
<dbReference type="InterPro" id="IPR036291">
    <property type="entry name" value="NAD(P)-bd_dom_sf"/>
</dbReference>
<dbReference type="EMBL" id="BAAALR010000043">
    <property type="protein sequence ID" value="GAA1690256.1"/>
    <property type="molecule type" value="Genomic_DNA"/>
</dbReference>
<gene>
    <name evidence="3" type="ORF">GCM10009680_32080</name>
</gene>
<dbReference type="InterPro" id="IPR041694">
    <property type="entry name" value="ADH_N_2"/>
</dbReference>
<dbReference type="Gene3D" id="3.40.50.720">
    <property type="entry name" value="NAD(P)-binding Rossmann-like Domain"/>
    <property type="match status" value="1"/>
</dbReference>
<evidence type="ECO:0000256" key="1">
    <source>
        <dbReference type="ARBA" id="ARBA00023002"/>
    </source>
</evidence>
<evidence type="ECO:0000259" key="2">
    <source>
        <dbReference type="SMART" id="SM00829"/>
    </source>
</evidence>
<organism evidence="3 4">
    <name type="scientific">Streptomyces yatensis</name>
    <dbReference type="NCBI Taxonomy" id="155177"/>
    <lineage>
        <taxon>Bacteria</taxon>
        <taxon>Bacillati</taxon>
        <taxon>Actinomycetota</taxon>
        <taxon>Actinomycetes</taxon>
        <taxon>Kitasatosporales</taxon>
        <taxon>Streptomycetaceae</taxon>
        <taxon>Streptomyces</taxon>
        <taxon>Streptomyces violaceusniger group</taxon>
    </lineage>
</organism>
<evidence type="ECO:0000313" key="3">
    <source>
        <dbReference type="EMBL" id="GAA1690256.1"/>
    </source>
</evidence>
<reference evidence="3 4" key="1">
    <citation type="journal article" date="2019" name="Int. J. Syst. Evol. Microbiol.">
        <title>The Global Catalogue of Microorganisms (GCM) 10K type strain sequencing project: providing services to taxonomists for standard genome sequencing and annotation.</title>
        <authorList>
            <consortium name="The Broad Institute Genomics Platform"/>
            <consortium name="The Broad Institute Genome Sequencing Center for Infectious Disease"/>
            <person name="Wu L."/>
            <person name="Ma J."/>
        </authorList>
    </citation>
    <scope>NUCLEOTIDE SEQUENCE [LARGE SCALE GENOMIC DNA]</scope>
    <source>
        <strain evidence="3 4">JCM 13244</strain>
    </source>
</reference>
<keyword evidence="1" id="KW-0560">Oxidoreductase</keyword>
<accession>A0ABN2HMD9</accession>
<sequence length="348" mass="36120">MSAPPAEEPCVSLPATHREVRLAALPEGALTPAHFEVVTAPVPSPGPGQVLVRNRLMSVSAVMRPLTLADPDTLGLPRPPHKTGEVMRGPALGEVLRAPGTELAPGTLVRHRAGWREYALLDAAQAASIDPEALPDPAAHLSQGFAAWLGVVRGAGVRRGDTVFVTGAAGGVGSLAGQFARLHGAERVVGSTGSHDKADRLTRELGYDAVVLRGAGPIEEQLRAAAPDGIDVLLDTVGGEQLRAALAVARRNARFALVGALAAQLSDDASAPTGISTLALIARGITLRGISAMDHQDAMPAYTREFGRALREGTLSYPYTRLTGIGQAPRALCELVAGRHLGAVLVEL</sequence>
<feature type="domain" description="Enoyl reductase (ER)" evidence="2">
    <location>
        <begin position="28"/>
        <end position="346"/>
    </location>
</feature>
<dbReference type="SMART" id="SM00829">
    <property type="entry name" value="PKS_ER"/>
    <property type="match status" value="1"/>
</dbReference>
<dbReference type="InterPro" id="IPR045010">
    <property type="entry name" value="MDR_fam"/>
</dbReference>
<comment type="caution">
    <text evidence="3">The sequence shown here is derived from an EMBL/GenBank/DDBJ whole genome shotgun (WGS) entry which is preliminary data.</text>
</comment>
<dbReference type="Pfam" id="PF00107">
    <property type="entry name" value="ADH_zinc_N"/>
    <property type="match status" value="1"/>
</dbReference>
<dbReference type="SUPFAM" id="SSF50129">
    <property type="entry name" value="GroES-like"/>
    <property type="match status" value="1"/>
</dbReference>
<dbReference type="InterPro" id="IPR020843">
    <property type="entry name" value="ER"/>
</dbReference>
<evidence type="ECO:0000313" key="4">
    <source>
        <dbReference type="Proteomes" id="UP001499947"/>
    </source>
</evidence>
<dbReference type="Pfam" id="PF16884">
    <property type="entry name" value="ADH_N_2"/>
    <property type="match status" value="1"/>
</dbReference>
<keyword evidence="4" id="KW-1185">Reference proteome</keyword>
<dbReference type="InterPro" id="IPR011032">
    <property type="entry name" value="GroES-like_sf"/>
</dbReference>
<name>A0ABN2HMD9_9ACTN</name>
<dbReference type="Proteomes" id="UP001499947">
    <property type="component" value="Unassembled WGS sequence"/>
</dbReference>